<evidence type="ECO:0000259" key="9">
    <source>
        <dbReference type="Pfam" id="PF07715"/>
    </source>
</evidence>
<protein>
    <submittedName>
        <fullName evidence="10">TonB-dependent receptor</fullName>
    </submittedName>
</protein>
<keyword evidence="11" id="KW-1185">Reference proteome</keyword>
<gene>
    <name evidence="10" type="ORF">O3P16_04540</name>
</gene>
<dbReference type="Gene3D" id="2.60.40.1120">
    <property type="entry name" value="Carboxypeptidase-like, regulatory domain"/>
    <property type="match status" value="1"/>
</dbReference>
<dbReference type="Pfam" id="PF13715">
    <property type="entry name" value="CarbopepD_reg_2"/>
    <property type="match status" value="1"/>
</dbReference>
<dbReference type="NCBIfam" id="TIGR04056">
    <property type="entry name" value="OMP_RagA_SusC"/>
    <property type="match status" value="1"/>
</dbReference>
<organism evidence="10 11">
    <name type="scientific">Polluticaenibacter yanchengensis</name>
    <dbReference type="NCBI Taxonomy" id="3014562"/>
    <lineage>
        <taxon>Bacteria</taxon>
        <taxon>Pseudomonadati</taxon>
        <taxon>Bacteroidota</taxon>
        <taxon>Chitinophagia</taxon>
        <taxon>Chitinophagales</taxon>
        <taxon>Chitinophagaceae</taxon>
        <taxon>Polluticaenibacter</taxon>
    </lineage>
</organism>
<dbReference type="InterPro" id="IPR023996">
    <property type="entry name" value="TonB-dep_OMP_SusC/RagA"/>
</dbReference>
<dbReference type="InterPro" id="IPR023997">
    <property type="entry name" value="TonB-dep_OMP_SusC/RagA_CS"/>
</dbReference>
<dbReference type="InterPro" id="IPR012910">
    <property type="entry name" value="Plug_dom"/>
</dbReference>
<dbReference type="RefSeq" id="WP_407030390.1">
    <property type="nucleotide sequence ID" value="NZ_JAQGEF010000004.1"/>
</dbReference>
<dbReference type="SUPFAM" id="SSF49464">
    <property type="entry name" value="Carboxypeptidase regulatory domain-like"/>
    <property type="match status" value="1"/>
</dbReference>
<feature type="chain" id="PRO_5046704251" evidence="8">
    <location>
        <begin position="21"/>
        <end position="1048"/>
    </location>
</feature>
<evidence type="ECO:0000313" key="10">
    <source>
        <dbReference type="EMBL" id="MDA3614062.1"/>
    </source>
</evidence>
<evidence type="ECO:0000256" key="3">
    <source>
        <dbReference type="ARBA" id="ARBA00022452"/>
    </source>
</evidence>
<keyword evidence="8" id="KW-0732">Signal</keyword>
<evidence type="ECO:0000256" key="8">
    <source>
        <dbReference type="SAM" id="SignalP"/>
    </source>
</evidence>
<evidence type="ECO:0000256" key="2">
    <source>
        <dbReference type="ARBA" id="ARBA00022448"/>
    </source>
</evidence>
<accession>A0ABT4UGT7</accession>
<dbReference type="Proteomes" id="UP001210231">
    <property type="component" value="Unassembled WGS sequence"/>
</dbReference>
<dbReference type="Gene3D" id="2.40.170.20">
    <property type="entry name" value="TonB-dependent receptor, beta-barrel domain"/>
    <property type="match status" value="1"/>
</dbReference>
<dbReference type="NCBIfam" id="TIGR04057">
    <property type="entry name" value="SusC_RagA_signa"/>
    <property type="match status" value="1"/>
</dbReference>
<evidence type="ECO:0000256" key="1">
    <source>
        <dbReference type="ARBA" id="ARBA00004571"/>
    </source>
</evidence>
<evidence type="ECO:0000256" key="4">
    <source>
        <dbReference type="ARBA" id="ARBA00022692"/>
    </source>
</evidence>
<feature type="signal peptide" evidence="8">
    <location>
        <begin position="1"/>
        <end position="20"/>
    </location>
</feature>
<comment type="similarity">
    <text evidence="7">Belongs to the TonB-dependent receptor family.</text>
</comment>
<dbReference type="InterPro" id="IPR008969">
    <property type="entry name" value="CarboxyPept-like_regulatory"/>
</dbReference>
<comment type="subcellular location">
    <subcellularLocation>
        <location evidence="1 7">Cell outer membrane</location>
        <topology evidence="1 7">Multi-pass membrane protein</topology>
    </subcellularLocation>
</comment>
<dbReference type="InterPro" id="IPR037066">
    <property type="entry name" value="Plug_dom_sf"/>
</dbReference>
<evidence type="ECO:0000256" key="7">
    <source>
        <dbReference type="PROSITE-ProRule" id="PRU01360"/>
    </source>
</evidence>
<dbReference type="Pfam" id="PF07715">
    <property type="entry name" value="Plug"/>
    <property type="match status" value="1"/>
</dbReference>
<evidence type="ECO:0000256" key="5">
    <source>
        <dbReference type="ARBA" id="ARBA00023136"/>
    </source>
</evidence>
<dbReference type="PROSITE" id="PS52016">
    <property type="entry name" value="TONB_DEPENDENT_REC_3"/>
    <property type="match status" value="1"/>
</dbReference>
<reference evidence="10 11" key="1">
    <citation type="submission" date="2022-12" db="EMBL/GenBank/DDBJ databases">
        <title>Chitinophagaceae gen. sp. nov., a new member of the family Chitinophagaceae, isolated from soil in a chemical factory.</title>
        <authorList>
            <person name="Ke Z."/>
        </authorList>
    </citation>
    <scope>NUCLEOTIDE SEQUENCE [LARGE SCALE GENOMIC DNA]</scope>
    <source>
        <strain evidence="10 11">LY-5</strain>
    </source>
</reference>
<keyword evidence="4 7" id="KW-0812">Transmembrane</keyword>
<sequence length="1048" mass="113232">MKKVLLNVVALMFLSVSVWAQKKITGKVTDENGAPISGASVIVKGTSVGTTTDANGNYSITAPEGSKALVISYVGQQNKEITIGSSVQYNVSLLKAQSEIDDVLVVGYGRKSVRENTGAVSKIDGARIAATPLPSFDQALSGKTAGVAITAAGGLLGDGMAIRIRGINSISTSSQPLVVIDGIPQVAVTNLNGFNSGDGTRFNPLALVNPNDIESLEVLKDAGAAAIYGSRAANGVILITTKKGQKGTGKVSLDAKLGFGKATKLPELLNGDQFIALNNEKAVNRYGAGTSVAKESDLNGDGVNDRTDWMDLLYRQAKTQDYTISASGGSEKAQFYGSARYSDQDGISINNRLRTGQIRLSGDVTPNKWFKAGFGASYTKSLNQGVLSNFYTAGSTIAWQAPPTLSPYNPNGPLGYSLTTVAPIGVLAWGNNVRNATTGNFQFFHPLNSNWNVNENTAEDLRGHAYAEIQPIKGLRITTKYGVQYLTNYEHQYTPPFQAGLGNPYNGLVQDQTQYRALWDWQNILSYEKAFGSHKVSFVGGSEYQKNNYRYNYLGAANFSDPFFKNIIDNAYTNVQPGTTGVLNLTGGDMTSSGVESYFGRLGYSFANKYFIEGSFRRDAFSGFGIDSRWGNFPSVSVGWEITQEKFMQGLTFLNYAKLRGSYGKVGNSAGVGAYSSRTLYSGAAYTILTGLGNSQAGNSNLRWESSDKINVGLEANFLDSRIGFVFDYFENDINDLILAAPTLYTVGVPGSSITTNIGGMYNKGIELTINATPVKTKDFEWTTSFNYTVIKNKVTGLVAANGNADITSANSVASVGKSLGTYFLYEWAGVDPATGNPQWYAANGTIKRYNFGAPAATLWTDDKGTPVSALGAADLKYIDKVGLPKWYGGWDNNFRYRNLSLSMSFFYQGGNYIYNGTKAVMLSNNFLNNSTEILNRWQKAGDVTDVARLFMLDNTANTASTRFLEKGDFLRCRTMALAYDLPRNILGRAGLDAVQFSVTLLNPFTFTNYSGADPEVNTNRFSNIAVGYDTRSIPQTRSVVVGLRANF</sequence>
<name>A0ABT4UGT7_9BACT</name>
<dbReference type="Gene3D" id="2.170.130.10">
    <property type="entry name" value="TonB-dependent receptor, plug domain"/>
    <property type="match status" value="1"/>
</dbReference>
<keyword evidence="5 7" id="KW-0472">Membrane</keyword>
<evidence type="ECO:0000313" key="11">
    <source>
        <dbReference type="Proteomes" id="UP001210231"/>
    </source>
</evidence>
<evidence type="ECO:0000256" key="6">
    <source>
        <dbReference type="ARBA" id="ARBA00023237"/>
    </source>
</evidence>
<keyword evidence="2 7" id="KW-0813">Transport</keyword>
<feature type="domain" description="TonB-dependent receptor plug" evidence="9">
    <location>
        <begin position="113"/>
        <end position="236"/>
    </location>
</feature>
<keyword evidence="6 7" id="KW-0998">Cell outer membrane</keyword>
<keyword evidence="10" id="KW-0675">Receptor</keyword>
<proteinExistence type="inferred from homology"/>
<dbReference type="InterPro" id="IPR036942">
    <property type="entry name" value="Beta-barrel_TonB_sf"/>
</dbReference>
<dbReference type="SUPFAM" id="SSF56935">
    <property type="entry name" value="Porins"/>
    <property type="match status" value="1"/>
</dbReference>
<keyword evidence="3 7" id="KW-1134">Transmembrane beta strand</keyword>
<comment type="caution">
    <text evidence="10">The sequence shown here is derived from an EMBL/GenBank/DDBJ whole genome shotgun (WGS) entry which is preliminary data.</text>
</comment>
<dbReference type="EMBL" id="JAQGEF010000004">
    <property type="protein sequence ID" value="MDA3614062.1"/>
    <property type="molecule type" value="Genomic_DNA"/>
</dbReference>
<dbReference type="InterPro" id="IPR039426">
    <property type="entry name" value="TonB-dep_rcpt-like"/>
</dbReference>